<dbReference type="Gene3D" id="2.40.160.60">
    <property type="entry name" value="Outer membrane protein transport protein (OMPP1/FadL/TodX)"/>
    <property type="match status" value="1"/>
</dbReference>
<protein>
    <submittedName>
        <fullName evidence="1">Uncharacterized protein</fullName>
    </submittedName>
</protein>
<proteinExistence type="predicted"/>
<dbReference type="AlphaFoldDB" id="A0A9D1HC89"/>
<reference evidence="1" key="1">
    <citation type="submission" date="2020-10" db="EMBL/GenBank/DDBJ databases">
        <authorList>
            <person name="Gilroy R."/>
        </authorList>
    </citation>
    <scope>NUCLEOTIDE SEQUENCE</scope>
    <source>
        <strain evidence="1">1383</strain>
    </source>
</reference>
<dbReference type="EMBL" id="DVLY01000135">
    <property type="protein sequence ID" value="HIT98262.1"/>
    <property type="molecule type" value="Genomic_DNA"/>
</dbReference>
<dbReference type="SUPFAM" id="SSF56935">
    <property type="entry name" value="Porins"/>
    <property type="match status" value="1"/>
</dbReference>
<dbReference type="Proteomes" id="UP000824161">
    <property type="component" value="Unassembled WGS sequence"/>
</dbReference>
<comment type="caution">
    <text evidence="1">The sequence shown here is derived from an EMBL/GenBank/DDBJ whole genome shotgun (WGS) entry which is preliminary data.</text>
</comment>
<evidence type="ECO:0000313" key="2">
    <source>
        <dbReference type="Proteomes" id="UP000824161"/>
    </source>
</evidence>
<sequence>MQKISRLFSKITLGLAALLLGGSLAGQSMNDIYNLQRSSILYGTPRFMGMGGAFGALGGELSSTQINPAGGAVAIKSEVSITFGPEWYDNSTTFYGSKATASPDSKFSLFQGGANFVFVNDNPYSSIAGFNVGINYSRRHNFNNEFSVEGRNRTITDWLEGIPIGSSLVESFFRNAIDGVNGTVTSLATDLGVLEVVGNDIFPSADYLNIDQIARIATSGYSAVATFSAGMNLNNRVYLGIGFDYYSLELDNNNIQMDEYGYTPNDSYLFGGLSNLYYDRFSGQTGWGSSVTLGIIGRVTDAFRLGFSWKSPTRFYIDESYSYAMGAKFFDGTLNEGSENPTYYYPNSYSFKTPSEWTFSAAYVLGQYGMVSVDYMLKDFSKMRFKSSGFEAENQIIADQMQIAHTVRVGAEVRLFPVSLRVGFNYSSSPYKDLVVQRVSQAVAGQYIYPTLAQGTGDTMGFSAGAGYSIGNFLTIDLTYVNNSYKTYTYLYEPQLTDPIENDITEQYVAIGATLRF</sequence>
<gene>
    <name evidence="1" type="ORF">IAC44_05410</name>
</gene>
<accession>A0A9D1HC89</accession>
<name>A0A9D1HC89_9FLAO</name>
<organism evidence="1 2">
    <name type="scientific">Candidatus Merdimorpha stercoravium</name>
    <dbReference type="NCBI Taxonomy" id="2840863"/>
    <lineage>
        <taxon>Bacteria</taxon>
        <taxon>Pseudomonadati</taxon>
        <taxon>Bacteroidota</taxon>
        <taxon>Flavobacteriia</taxon>
        <taxon>Flavobacteriales</taxon>
        <taxon>Candidatus Merdimorpha</taxon>
    </lineage>
</organism>
<evidence type="ECO:0000313" key="1">
    <source>
        <dbReference type="EMBL" id="HIT98262.1"/>
    </source>
</evidence>
<reference evidence="1" key="2">
    <citation type="journal article" date="2021" name="PeerJ">
        <title>Extensive microbial diversity within the chicken gut microbiome revealed by metagenomics and culture.</title>
        <authorList>
            <person name="Gilroy R."/>
            <person name="Ravi A."/>
            <person name="Getino M."/>
            <person name="Pursley I."/>
            <person name="Horton D.L."/>
            <person name="Alikhan N.F."/>
            <person name="Baker D."/>
            <person name="Gharbi K."/>
            <person name="Hall N."/>
            <person name="Watson M."/>
            <person name="Adriaenssens E.M."/>
            <person name="Foster-Nyarko E."/>
            <person name="Jarju S."/>
            <person name="Secka A."/>
            <person name="Antonio M."/>
            <person name="Oren A."/>
            <person name="Chaudhuri R.R."/>
            <person name="La Ragione R."/>
            <person name="Hildebrand F."/>
            <person name="Pallen M.J."/>
        </authorList>
    </citation>
    <scope>NUCLEOTIDE SEQUENCE</scope>
    <source>
        <strain evidence="1">1383</strain>
    </source>
</reference>